<gene>
    <name evidence="1" type="ORF">EVOR1521_LOCUS26907</name>
</gene>
<accession>A0AA36NFJ7</accession>
<dbReference type="AlphaFoldDB" id="A0AA36NFJ7"/>
<evidence type="ECO:0000313" key="2">
    <source>
        <dbReference type="Proteomes" id="UP001178507"/>
    </source>
</evidence>
<dbReference type="Proteomes" id="UP001178507">
    <property type="component" value="Unassembled WGS sequence"/>
</dbReference>
<proteinExistence type="predicted"/>
<protein>
    <submittedName>
        <fullName evidence="1">Uncharacterized protein</fullName>
    </submittedName>
</protein>
<sequence length="135" mass="14577">MAQAPFSFTQQPYQPEAMALCPKGAGKWSLQFVRAKFPSTSSVAFCFLEPAELAEASAASERPRFSDAERCMRNTQAAQCPQGQMLQAGCKDANPHCACEQDDDGCLVPDAAWERAGARDLFCLVSSLLSGAEHL</sequence>
<name>A0AA36NFJ7_9DINO</name>
<reference evidence="1" key="1">
    <citation type="submission" date="2023-08" db="EMBL/GenBank/DDBJ databases">
        <authorList>
            <person name="Chen Y."/>
            <person name="Shah S."/>
            <person name="Dougan E. K."/>
            <person name="Thang M."/>
            <person name="Chan C."/>
        </authorList>
    </citation>
    <scope>NUCLEOTIDE SEQUENCE</scope>
</reference>
<comment type="caution">
    <text evidence="1">The sequence shown here is derived from an EMBL/GenBank/DDBJ whole genome shotgun (WGS) entry which is preliminary data.</text>
</comment>
<evidence type="ECO:0000313" key="1">
    <source>
        <dbReference type="EMBL" id="CAJ1404479.1"/>
    </source>
</evidence>
<dbReference type="EMBL" id="CAUJNA010003544">
    <property type="protein sequence ID" value="CAJ1404479.1"/>
    <property type="molecule type" value="Genomic_DNA"/>
</dbReference>
<organism evidence="1 2">
    <name type="scientific">Effrenium voratum</name>
    <dbReference type="NCBI Taxonomy" id="2562239"/>
    <lineage>
        <taxon>Eukaryota</taxon>
        <taxon>Sar</taxon>
        <taxon>Alveolata</taxon>
        <taxon>Dinophyceae</taxon>
        <taxon>Suessiales</taxon>
        <taxon>Symbiodiniaceae</taxon>
        <taxon>Effrenium</taxon>
    </lineage>
</organism>
<keyword evidence="2" id="KW-1185">Reference proteome</keyword>